<evidence type="ECO:0000256" key="1">
    <source>
        <dbReference type="ARBA" id="ARBA00022729"/>
    </source>
</evidence>
<organism evidence="4 5">
    <name type="scientific">Chitinophaga polysaccharea</name>
    <dbReference type="NCBI Taxonomy" id="1293035"/>
    <lineage>
        <taxon>Bacteria</taxon>
        <taxon>Pseudomonadati</taxon>
        <taxon>Bacteroidota</taxon>
        <taxon>Chitinophagia</taxon>
        <taxon>Chitinophagales</taxon>
        <taxon>Chitinophagaceae</taxon>
        <taxon>Chitinophaga</taxon>
    </lineage>
</organism>
<evidence type="ECO:0000313" key="4">
    <source>
        <dbReference type="EMBL" id="TWF42861.1"/>
    </source>
</evidence>
<feature type="signal peptide" evidence="2">
    <location>
        <begin position="1"/>
        <end position="22"/>
    </location>
</feature>
<keyword evidence="1 2" id="KW-0732">Signal</keyword>
<dbReference type="InterPro" id="IPR051398">
    <property type="entry name" value="Polysacch_Deacetylase"/>
</dbReference>
<feature type="domain" description="NodB homology" evidence="3">
    <location>
        <begin position="34"/>
        <end position="267"/>
    </location>
</feature>
<dbReference type="InterPro" id="IPR011330">
    <property type="entry name" value="Glyco_hydro/deAcase_b/a-brl"/>
</dbReference>
<dbReference type="PANTHER" id="PTHR34216:SF11">
    <property type="entry name" value="CHITOOLIGOSACCHARIDE DEACETYLASE"/>
    <property type="match status" value="1"/>
</dbReference>
<comment type="caution">
    <text evidence="4">The sequence shown here is derived from an EMBL/GenBank/DDBJ whole genome shotgun (WGS) entry which is preliminary data.</text>
</comment>
<dbReference type="AlphaFoldDB" id="A0A561PXL4"/>
<proteinExistence type="predicted"/>
<dbReference type="OrthoDB" id="9806342at2"/>
<gene>
    <name evidence="4" type="ORF">FHW36_102622</name>
</gene>
<name>A0A561PXL4_9BACT</name>
<evidence type="ECO:0000313" key="5">
    <source>
        <dbReference type="Proteomes" id="UP000320811"/>
    </source>
</evidence>
<dbReference type="InterPro" id="IPR002509">
    <property type="entry name" value="NODB_dom"/>
</dbReference>
<dbReference type="PROSITE" id="PS51677">
    <property type="entry name" value="NODB"/>
    <property type="match status" value="1"/>
</dbReference>
<protein>
    <submittedName>
        <fullName evidence="4">Peptidoglycan/xylan/chitin deacetylase (PgdA/CDA1 family)</fullName>
    </submittedName>
</protein>
<reference evidence="4 5" key="1">
    <citation type="submission" date="2019-06" db="EMBL/GenBank/DDBJ databases">
        <title>Sorghum-associated microbial communities from plants grown in Nebraska, USA.</title>
        <authorList>
            <person name="Schachtman D."/>
        </authorList>
    </citation>
    <scope>NUCLEOTIDE SEQUENCE [LARGE SCALE GENOMIC DNA]</scope>
    <source>
        <strain evidence="4 5">1209</strain>
    </source>
</reference>
<dbReference type="Pfam" id="PF01522">
    <property type="entry name" value="Polysacc_deac_1"/>
    <property type="match status" value="1"/>
</dbReference>
<dbReference type="EMBL" id="VIWO01000002">
    <property type="protein sequence ID" value="TWF42861.1"/>
    <property type="molecule type" value="Genomic_DNA"/>
</dbReference>
<sequence length="267" mass="29952">MKWIRQSLLALLAATTSLTAHAQQPVKWPGGKKAAIVLTYDDALASQLNVAIPQLRKYELTGTFFLTGNITEDQMLQWRKAANDGMELANHSLYHPCSERVYPNARQYYSENYDVSTMIKEVGMMNKLLFGIDGKRQRTYAFPCSESLVGGVDYTPALQQSGLIKYARSGGDSTAIITRFDTLQLYKIPSWPVNYQPTGEKLIDFASRTLQENGLGIFMFHGVGGDYITTSGEAHEQLLAWLAAHRQDVWVATFQEVMDYVTHAPKK</sequence>
<evidence type="ECO:0000259" key="3">
    <source>
        <dbReference type="PROSITE" id="PS51677"/>
    </source>
</evidence>
<dbReference type="PANTHER" id="PTHR34216">
    <property type="match status" value="1"/>
</dbReference>
<dbReference type="SUPFAM" id="SSF88713">
    <property type="entry name" value="Glycoside hydrolase/deacetylase"/>
    <property type="match status" value="1"/>
</dbReference>
<dbReference type="Gene3D" id="3.20.20.370">
    <property type="entry name" value="Glycoside hydrolase/deacetylase"/>
    <property type="match status" value="1"/>
</dbReference>
<dbReference type="Proteomes" id="UP000320811">
    <property type="component" value="Unassembled WGS sequence"/>
</dbReference>
<dbReference type="GO" id="GO:0016810">
    <property type="term" value="F:hydrolase activity, acting on carbon-nitrogen (but not peptide) bonds"/>
    <property type="evidence" value="ECO:0007669"/>
    <property type="project" value="InterPro"/>
</dbReference>
<feature type="chain" id="PRO_5021794289" evidence="2">
    <location>
        <begin position="23"/>
        <end position="267"/>
    </location>
</feature>
<keyword evidence="5" id="KW-1185">Reference proteome</keyword>
<dbReference type="GO" id="GO:0005975">
    <property type="term" value="P:carbohydrate metabolic process"/>
    <property type="evidence" value="ECO:0007669"/>
    <property type="project" value="InterPro"/>
</dbReference>
<evidence type="ECO:0000256" key="2">
    <source>
        <dbReference type="SAM" id="SignalP"/>
    </source>
</evidence>
<dbReference type="RefSeq" id="WP_145667352.1">
    <property type="nucleotide sequence ID" value="NZ_VIWO01000002.1"/>
</dbReference>
<accession>A0A561PXL4</accession>